<evidence type="ECO:0000313" key="1">
    <source>
        <dbReference type="EMBL" id="MBF9135289.1"/>
    </source>
</evidence>
<gene>
    <name evidence="1" type="ORF">I0C86_41295</name>
</gene>
<protein>
    <submittedName>
        <fullName evidence="1">Uncharacterized protein</fullName>
    </submittedName>
</protein>
<keyword evidence="2" id="KW-1185">Reference proteome</keyword>
<dbReference type="EMBL" id="JADPUN010000422">
    <property type="protein sequence ID" value="MBF9135289.1"/>
    <property type="molecule type" value="Genomic_DNA"/>
</dbReference>
<proteinExistence type="predicted"/>
<evidence type="ECO:0000313" key="2">
    <source>
        <dbReference type="Proteomes" id="UP000638560"/>
    </source>
</evidence>
<comment type="caution">
    <text evidence="1">The sequence shown here is derived from an EMBL/GenBank/DDBJ whole genome shotgun (WGS) entry which is preliminary data.</text>
</comment>
<accession>A0ABS0H9X9</accession>
<dbReference type="Proteomes" id="UP000638560">
    <property type="component" value="Unassembled WGS sequence"/>
</dbReference>
<name>A0ABS0H9X9_9ACTN</name>
<reference evidence="1 2" key="1">
    <citation type="submission" date="2020-11" db="EMBL/GenBank/DDBJ databases">
        <title>A novel isolate from a Black sea contaminated sediment with potential to produce alkanes: Plantactinospora alkalitolerans sp. nov.</title>
        <authorList>
            <person name="Carro L."/>
            <person name="Veyisoglu A."/>
            <person name="Guven K."/>
            <person name="Schumann P."/>
            <person name="Klenk H.-P."/>
            <person name="Sahin N."/>
        </authorList>
    </citation>
    <scope>NUCLEOTIDE SEQUENCE [LARGE SCALE GENOMIC DNA]</scope>
    <source>
        <strain evidence="1 2">S1510</strain>
    </source>
</reference>
<sequence>MQYVLRHPMIITASLVPGIRVSDGEIRVEAVGQEPNGRTHFRYVIETPNGRYESPKTGREVVNGREVPSLTVAPLAGETLGDLAARAASLLCEELASEESDLGWLPRSVQEWARDNMCDLYVAYEELEALRD</sequence>
<dbReference type="RefSeq" id="WP_196206745.1">
    <property type="nucleotide sequence ID" value="NZ_JADPUN010000422.1"/>
</dbReference>
<organism evidence="1 2">
    <name type="scientific">Plantactinospora alkalitolerans</name>
    <dbReference type="NCBI Taxonomy" id="2789879"/>
    <lineage>
        <taxon>Bacteria</taxon>
        <taxon>Bacillati</taxon>
        <taxon>Actinomycetota</taxon>
        <taxon>Actinomycetes</taxon>
        <taxon>Micromonosporales</taxon>
        <taxon>Micromonosporaceae</taxon>
        <taxon>Plantactinospora</taxon>
    </lineage>
</organism>